<sequence>MSGVINNYLYNDYTENNIKFVIHEKYLHFFFFFKKQADTKFKGIIKNRSFISTRFDLHSQNPLISFSNLNKKKTCTSNFFNA</sequence>
<protein>
    <submittedName>
        <fullName evidence="1">Uncharacterized protein</fullName>
    </submittedName>
</protein>
<reference evidence="1" key="1">
    <citation type="journal article" date="2018" name="Mol. Ecol.">
        <title>Reductions in Complexity of Mitochondrial Genomes in Lichen-Forming Fungi Shed Light on Genome Architecture of Obligate Symbioses.</title>
        <authorList>
            <person name="Pogoda C.S."/>
            <person name="Keepers K.G."/>
            <person name="Lendemer J.C."/>
            <person name="Kane N.C."/>
            <person name="Tripp E.A."/>
        </authorList>
    </citation>
    <scope>NUCLEOTIDE SEQUENCE</scope>
</reference>
<keyword evidence="1" id="KW-0496">Mitochondrion</keyword>
<proteinExistence type="predicted"/>
<organism evidence="1">
    <name type="scientific">Pertusaria plittiana</name>
    <dbReference type="NCBI Taxonomy" id="394545"/>
    <lineage>
        <taxon>Eukaryota</taxon>
        <taxon>Fungi</taxon>
        <taxon>Dikarya</taxon>
        <taxon>Ascomycota</taxon>
        <taxon>Pezizomycotina</taxon>
        <taxon>Lecanoromycetes</taxon>
        <taxon>OSLEUM clade</taxon>
        <taxon>Ostropomycetidae</taxon>
        <taxon>Pertusariales</taxon>
        <taxon>Pertusariaceae</taxon>
        <taxon>Pertusaria</taxon>
    </lineage>
</organism>
<dbReference type="AlphaFoldDB" id="A0A2P1M535"/>
<evidence type="ECO:0000313" key="1">
    <source>
        <dbReference type="EMBL" id="AVP25179.1"/>
    </source>
</evidence>
<name>A0A2P1M535_9LECA</name>
<gene>
    <name evidence="1" type="primary">ORF4</name>
</gene>
<dbReference type="EMBL" id="MG720572">
    <property type="protein sequence ID" value="AVP25179.1"/>
    <property type="molecule type" value="Genomic_DNA"/>
</dbReference>
<accession>A0A2P1M535</accession>
<geneLocation type="mitochondrion" evidence="1"/>